<feature type="compositionally biased region" description="Basic and acidic residues" evidence="1">
    <location>
        <begin position="15"/>
        <end position="45"/>
    </location>
</feature>
<feature type="region of interest" description="Disordered" evidence="1">
    <location>
        <begin position="1"/>
        <end position="60"/>
    </location>
</feature>
<evidence type="ECO:0000313" key="3">
    <source>
        <dbReference type="Proteomes" id="UP000016930"/>
    </source>
</evidence>
<evidence type="ECO:0000313" key="2">
    <source>
        <dbReference type="EMBL" id="EMD34191.1"/>
    </source>
</evidence>
<keyword evidence="3" id="KW-1185">Reference proteome</keyword>
<dbReference type="EMBL" id="KB445803">
    <property type="protein sequence ID" value="EMD34191.1"/>
    <property type="molecule type" value="Genomic_DNA"/>
</dbReference>
<protein>
    <recommendedName>
        <fullName evidence="4">F-box domain-containing protein</fullName>
    </recommendedName>
</protein>
<name>M2R5J9_CERS8</name>
<reference evidence="2 3" key="1">
    <citation type="journal article" date="2012" name="Proc. Natl. Acad. Sci. U.S.A.">
        <title>Comparative genomics of Ceriporiopsis subvermispora and Phanerochaete chrysosporium provide insight into selective ligninolysis.</title>
        <authorList>
            <person name="Fernandez-Fueyo E."/>
            <person name="Ruiz-Duenas F.J."/>
            <person name="Ferreira P."/>
            <person name="Floudas D."/>
            <person name="Hibbett D.S."/>
            <person name="Canessa P."/>
            <person name="Larrondo L.F."/>
            <person name="James T.Y."/>
            <person name="Seelenfreund D."/>
            <person name="Lobos S."/>
            <person name="Polanco R."/>
            <person name="Tello M."/>
            <person name="Honda Y."/>
            <person name="Watanabe T."/>
            <person name="Watanabe T."/>
            <person name="Ryu J.S."/>
            <person name="Kubicek C.P."/>
            <person name="Schmoll M."/>
            <person name="Gaskell J."/>
            <person name="Hammel K.E."/>
            <person name="St John F.J."/>
            <person name="Vanden Wymelenberg A."/>
            <person name="Sabat G."/>
            <person name="Splinter BonDurant S."/>
            <person name="Syed K."/>
            <person name="Yadav J.S."/>
            <person name="Doddapaneni H."/>
            <person name="Subramanian V."/>
            <person name="Lavin J.L."/>
            <person name="Oguiza J.A."/>
            <person name="Perez G."/>
            <person name="Pisabarro A.G."/>
            <person name="Ramirez L."/>
            <person name="Santoyo F."/>
            <person name="Master E."/>
            <person name="Coutinho P.M."/>
            <person name="Henrissat B."/>
            <person name="Lombard V."/>
            <person name="Magnuson J.K."/>
            <person name="Kuees U."/>
            <person name="Hori C."/>
            <person name="Igarashi K."/>
            <person name="Samejima M."/>
            <person name="Held B.W."/>
            <person name="Barry K.W."/>
            <person name="LaButti K.M."/>
            <person name="Lapidus A."/>
            <person name="Lindquist E.A."/>
            <person name="Lucas S.M."/>
            <person name="Riley R."/>
            <person name="Salamov A.A."/>
            <person name="Hoffmeister D."/>
            <person name="Schwenk D."/>
            <person name="Hadar Y."/>
            <person name="Yarden O."/>
            <person name="de Vries R.P."/>
            <person name="Wiebenga A."/>
            <person name="Stenlid J."/>
            <person name="Eastwood D."/>
            <person name="Grigoriev I.V."/>
            <person name="Berka R.M."/>
            <person name="Blanchette R.A."/>
            <person name="Kersten P."/>
            <person name="Martinez A.T."/>
            <person name="Vicuna R."/>
            <person name="Cullen D."/>
        </authorList>
    </citation>
    <scope>NUCLEOTIDE SEQUENCE [LARGE SCALE GENOMIC DNA]</scope>
    <source>
        <strain evidence="2 3">B</strain>
    </source>
</reference>
<feature type="compositionally biased region" description="Polar residues" evidence="1">
    <location>
        <begin position="1"/>
        <end position="14"/>
    </location>
</feature>
<gene>
    <name evidence="2" type="ORF">CERSUDRAFT_86322</name>
</gene>
<dbReference type="SUPFAM" id="SSF81383">
    <property type="entry name" value="F-box domain"/>
    <property type="match status" value="1"/>
</dbReference>
<sequence length="227" mass="25682">MATIVDSCSTSIARSDTDESEKYGSDENGKYVSDESEEYGRDKTEGYQSDEESDRYAPIHSPSVRGLPVELWWDILEITNDPRALLATGCTCKTLRDIVREIIEKRTHMRRLDDVLSDPTGGYFFSTTRIQSAELPSCISTYHTKSQRLQFMEISDGRLSLRSQMRTALSRLKSVTHLYLRYIHFSTFSDFARTVCALPNLYALELRVVTLGATLGATTGPDWGLRI</sequence>
<proteinExistence type="predicted"/>
<evidence type="ECO:0000256" key="1">
    <source>
        <dbReference type="SAM" id="MobiDB-lite"/>
    </source>
</evidence>
<dbReference type="AlphaFoldDB" id="M2R5J9"/>
<dbReference type="Proteomes" id="UP000016930">
    <property type="component" value="Unassembled WGS sequence"/>
</dbReference>
<dbReference type="InterPro" id="IPR036047">
    <property type="entry name" value="F-box-like_dom_sf"/>
</dbReference>
<accession>M2R5J9</accession>
<organism evidence="2 3">
    <name type="scientific">Ceriporiopsis subvermispora (strain B)</name>
    <name type="common">White-rot fungus</name>
    <name type="synonym">Gelatoporia subvermispora</name>
    <dbReference type="NCBI Taxonomy" id="914234"/>
    <lineage>
        <taxon>Eukaryota</taxon>
        <taxon>Fungi</taxon>
        <taxon>Dikarya</taxon>
        <taxon>Basidiomycota</taxon>
        <taxon>Agaricomycotina</taxon>
        <taxon>Agaricomycetes</taxon>
        <taxon>Polyporales</taxon>
        <taxon>Gelatoporiaceae</taxon>
        <taxon>Gelatoporia</taxon>
    </lineage>
</organism>
<dbReference type="HOGENOM" id="CLU_1219569_0_0_1"/>
<evidence type="ECO:0008006" key="4">
    <source>
        <dbReference type="Google" id="ProtNLM"/>
    </source>
</evidence>